<evidence type="ECO:0000313" key="3">
    <source>
        <dbReference type="Proteomes" id="UP001595456"/>
    </source>
</evidence>
<dbReference type="InterPro" id="IPR000073">
    <property type="entry name" value="AB_hydrolase_1"/>
</dbReference>
<proteinExistence type="predicted"/>
<sequence length="265" mass="27679">MSRRHFAFPCAGETLAATLDDAAGRVGLLIVTGGNEVRSGTFSGQARLAARIAAAGYPVLRFDRRGVGDSTGRNSGFTGSAPDIAAAIAAFRAQAPHIERLVVFGNCDAASALLLAGGAGCDALVLANPWTFDSADEGPAPQAVRARYAAKLKSPREVLRLLQGDVSLAKLLNGLRRALSPSRSLSGLLGDMQAGHARFAGKTAILLAPRDRTAQAFMAAWPASKRLWQLCEDADHGFSGETASTWLFSALCAVLEEEAGQLDMG</sequence>
<dbReference type="SUPFAM" id="SSF53474">
    <property type="entry name" value="alpha/beta-Hydrolases"/>
    <property type="match status" value="1"/>
</dbReference>
<dbReference type="NCBIfam" id="TIGR03100">
    <property type="entry name" value="hydr1_PEP"/>
    <property type="match status" value="1"/>
</dbReference>
<accession>A0ABV7E399</accession>
<dbReference type="Pfam" id="PF12697">
    <property type="entry name" value="Abhydrolase_6"/>
    <property type="match status" value="1"/>
</dbReference>
<organism evidence="2 3">
    <name type="scientific">Alteraurantiacibacter palmitatis</name>
    <dbReference type="NCBI Taxonomy" id="2054628"/>
    <lineage>
        <taxon>Bacteria</taxon>
        <taxon>Pseudomonadati</taxon>
        <taxon>Pseudomonadota</taxon>
        <taxon>Alphaproteobacteria</taxon>
        <taxon>Sphingomonadales</taxon>
        <taxon>Erythrobacteraceae</taxon>
        <taxon>Alteraurantiacibacter</taxon>
    </lineage>
</organism>
<dbReference type="RefSeq" id="WP_336924863.1">
    <property type="nucleotide sequence ID" value="NZ_JBANRO010000002.1"/>
</dbReference>
<name>A0ABV7E399_9SPHN</name>
<feature type="domain" description="AB hydrolase-1" evidence="1">
    <location>
        <begin position="45"/>
        <end position="238"/>
    </location>
</feature>
<gene>
    <name evidence="2" type="ORF">ACFODU_00910</name>
</gene>
<dbReference type="EMBL" id="JBHRST010000001">
    <property type="protein sequence ID" value="MFC3096359.1"/>
    <property type="molecule type" value="Genomic_DNA"/>
</dbReference>
<dbReference type="Proteomes" id="UP001595456">
    <property type="component" value="Unassembled WGS sequence"/>
</dbReference>
<dbReference type="InterPro" id="IPR017531">
    <property type="entry name" value="Hydrolase-1_PEP"/>
</dbReference>
<keyword evidence="3" id="KW-1185">Reference proteome</keyword>
<comment type="caution">
    <text evidence="2">The sequence shown here is derived from an EMBL/GenBank/DDBJ whole genome shotgun (WGS) entry which is preliminary data.</text>
</comment>
<reference evidence="3" key="1">
    <citation type="journal article" date="2019" name="Int. J. Syst. Evol. Microbiol.">
        <title>The Global Catalogue of Microorganisms (GCM) 10K type strain sequencing project: providing services to taxonomists for standard genome sequencing and annotation.</title>
        <authorList>
            <consortium name="The Broad Institute Genomics Platform"/>
            <consortium name="The Broad Institute Genome Sequencing Center for Infectious Disease"/>
            <person name="Wu L."/>
            <person name="Ma J."/>
        </authorList>
    </citation>
    <scope>NUCLEOTIDE SEQUENCE [LARGE SCALE GENOMIC DNA]</scope>
    <source>
        <strain evidence="3">KCTC 52607</strain>
    </source>
</reference>
<evidence type="ECO:0000313" key="2">
    <source>
        <dbReference type="EMBL" id="MFC3096359.1"/>
    </source>
</evidence>
<dbReference type="InterPro" id="IPR029058">
    <property type="entry name" value="AB_hydrolase_fold"/>
</dbReference>
<protein>
    <submittedName>
        <fullName evidence="2">Hydrolase 1, exosortase A system-associated</fullName>
    </submittedName>
</protein>
<evidence type="ECO:0000259" key="1">
    <source>
        <dbReference type="Pfam" id="PF12697"/>
    </source>
</evidence>
<dbReference type="Gene3D" id="3.40.50.1820">
    <property type="entry name" value="alpha/beta hydrolase"/>
    <property type="match status" value="1"/>
</dbReference>
<dbReference type="GO" id="GO:0016787">
    <property type="term" value="F:hydrolase activity"/>
    <property type="evidence" value="ECO:0007669"/>
    <property type="project" value="UniProtKB-KW"/>
</dbReference>
<keyword evidence="2" id="KW-0378">Hydrolase</keyword>